<reference evidence="1 2" key="1">
    <citation type="journal article" date="2012" name="Science">
        <title>Ecological populations of bacteria act as socially cohesive units of antibiotic production and resistance.</title>
        <authorList>
            <person name="Cordero O.X."/>
            <person name="Wildschutte H."/>
            <person name="Kirkup B."/>
            <person name="Proehl S."/>
            <person name="Ngo L."/>
            <person name="Hussain F."/>
            <person name="Le Roux F."/>
            <person name="Mincer T."/>
            <person name="Polz M.F."/>
        </authorList>
    </citation>
    <scope>NUCLEOTIDE SEQUENCE [LARGE SCALE GENOMIC DNA]</scope>
    <source>
        <strain evidence="1 2">1S-45</strain>
    </source>
</reference>
<dbReference type="Pfam" id="PF05721">
    <property type="entry name" value="PhyH"/>
    <property type="match status" value="1"/>
</dbReference>
<dbReference type="AlphaFoldDB" id="A0A1E5E4I7"/>
<dbReference type="Proteomes" id="UP000094070">
    <property type="component" value="Unassembled WGS sequence"/>
</dbReference>
<dbReference type="RefSeq" id="WP_017024150.1">
    <property type="nucleotide sequence ID" value="NZ_AJYK02000026.1"/>
</dbReference>
<dbReference type="eggNOG" id="COG5285">
    <property type="taxonomic scope" value="Bacteria"/>
</dbReference>
<comment type="caution">
    <text evidence="1">The sequence shown here is derived from an EMBL/GenBank/DDBJ whole genome shotgun (WGS) entry which is preliminary data.</text>
</comment>
<dbReference type="Gene3D" id="2.60.120.620">
    <property type="entry name" value="q2cbj1_9rhob like domain"/>
    <property type="match status" value="1"/>
</dbReference>
<dbReference type="SUPFAM" id="SSF51197">
    <property type="entry name" value="Clavaminate synthase-like"/>
    <property type="match status" value="1"/>
</dbReference>
<evidence type="ECO:0000313" key="1">
    <source>
        <dbReference type="EMBL" id="OEF27750.1"/>
    </source>
</evidence>
<accession>A0A1E5E4I7</accession>
<dbReference type="STRING" id="1188252.A1QC_14365"/>
<dbReference type="PANTHER" id="PTHR31630:SF6">
    <property type="entry name" value="PHYTANOYL-COA DIOXYGENASE-RELATED"/>
    <property type="match status" value="1"/>
</dbReference>
<name>A0A1E5E4I7_9VIBR</name>
<keyword evidence="1" id="KW-0560">Oxidoreductase</keyword>
<protein>
    <submittedName>
        <fullName evidence="1">Phytanoyl-CoA dioxygenase</fullName>
    </submittedName>
</protein>
<dbReference type="OrthoDB" id="1157001at2"/>
<proteinExistence type="predicted"/>
<dbReference type="EMBL" id="AJYK02000026">
    <property type="protein sequence ID" value="OEF27750.1"/>
    <property type="molecule type" value="Genomic_DNA"/>
</dbReference>
<keyword evidence="2" id="KW-1185">Reference proteome</keyword>
<keyword evidence="1" id="KW-0223">Dioxygenase</keyword>
<dbReference type="PANTHER" id="PTHR31630">
    <property type="entry name" value="PHYTANOYL-COA DIOXYGENASE-RELATED-RELATED"/>
    <property type="match status" value="1"/>
</dbReference>
<organism evidence="1 2">
    <name type="scientific">Vibrio rumoiensis 1S-45</name>
    <dbReference type="NCBI Taxonomy" id="1188252"/>
    <lineage>
        <taxon>Bacteria</taxon>
        <taxon>Pseudomonadati</taxon>
        <taxon>Pseudomonadota</taxon>
        <taxon>Gammaproteobacteria</taxon>
        <taxon>Vibrionales</taxon>
        <taxon>Vibrionaceae</taxon>
        <taxon>Vibrio</taxon>
    </lineage>
</organism>
<dbReference type="InterPro" id="IPR008775">
    <property type="entry name" value="Phytyl_CoA_dOase-like"/>
</dbReference>
<dbReference type="GO" id="GO:0016706">
    <property type="term" value="F:2-oxoglutarate-dependent dioxygenase activity"/>
    <property type="evidence" value="ECO:0007669"/>
    <property type="project" value="UniProtKB-ARBA"/>
</dbReference>
<evidence type="ECO:0000313" key="2">
    <source>
        <dbReference type="Proteomes" id="UP000094070"/>
    </source>
</evidence>
<sequence length="315" mass="36451">MKNRYGFGDNAPGNNSVSNLHDVQLKDIVKSLPLKVLTEEQFASWQHNGYIVIKNAVDSNAVKATQDLLWEFQEMDANVPDSWYKPQLKDHAMTELNNSGMVECYHHQILWNNRQTEKIYHAFVDIWDREDLWVTIDRANLNPPNRNGRQFDGFIHWDADTSLSPLPVNIQGVLALSNTTPDTGGFQCVPQLYRDLETWRETQPSDRDPYVPDLHGYDPEFIAMEEGDLLIFNSLLPHGIRPNRSDQVRMAQYISMVPAEPENTTIKDWRVQSWDKRLPPEGFAFPGDPRNWEQTRYSRAQLTTLGEKLLGKLDW</sequence>
<gene>
    <name evidence="1" type="ORF">A1QC_14365</name>
</gene>